<dbReference type="AlphaFoldDB" id="W2C2B6"/>
<name>W2C2B6_9BACT</name>
<dbReference type="InterPro" id="IPR026403">
    <property type="entry name" value="Lipo_with_rSAM"/>
</dbReference>
<evidence type="ECO:0000313" key="1">
    <source>
        <dbReference type="EMBL" id="ETK01359.1"/>
    </source>
</evidence>
<dbReference type="NCBIfam" id="TIGR04134">
    <property type="entry name" value="lipo_with_rSAM"/>
    <property type="match status" value="1"/>
</dbReference>
<protein>
    <recommendedName>
        <fullName evidence="3">Lipoprotein</fullName>
    </recommendedName>
</protein>
<accession>W2C2B6</accession>
<dbReference type="Proteomes" id="UP000018837">
    <property type="component" value="Unassembled WGS sequence"/>
</dbReference>
<dbReference type="EMBL" id="AYUF01000485">
    <property type="protein sequence ID" value="ETK01359.1"/>
    <property type="molecule type" value="Genomic_DNA"/>
</dbReference>
<dbReference type="Gene3D" id="2.60.40.1120">
    <property type="entry name" value="Carboxypeptidase-like, regulatory domain"/>
    <property type="match status" value="1"/>
</dbReference>
<dbReference type="PATRIC" id="fig|1411148.3.peg.1641"/>
<sequence>MKKFNRKLIHGTNWALAGILSLLGFSGCNGIIRVEYGSPNADYKVSGRVTDEQGTPVPNVKVQLGKGEQPYYASFDSTRTGQDGRYSVSANYLPNDALDLVISDTDGEANGSFENDTIRVTFESKDYYKRGKGAWYEGAAKKEVDVKLKAKKKS</sequence>
<evidence type="ECO:0000313" key="2">
    <source>
        <dbReference type="Proteomes" id="UP000018837"/>
    </source>
</evidence>
<organism evidence="1 2">
    <name type="scientific">Tannerella sp. oral taxon BU063 isolate Cell 2</name>
    <dbReference type="NCBI Taxonomy" id="1411148"/>
    <lineage>
        <taxon>Bacteria</taxon>
        <taxon>Pseudomonadati</taxon>
        <taxon>Bacteroidota</taxon>
        <taxon>Bacteroidia</taxon>
        <taxon>Bacteroidales</taxon>
        <taxon>Tannerellaceae</taxon>
        <taxon>Tannerella</taxon>
    </lineage>
</organism>
<reference evidence="1 2" key="1">
    <citation type="submission" date="2013-11" db="EMBL/GenBank/DDBJ databases">
        <title>Single cell genomics of uncultured Tannerella BU063 (oral taxon 286).</title>
        <authorList>
            <person name="Beall C.J."/>
            <person name="Campbell A.G."/>
            <person name="Griffen A.L."/>
            <person name="Podar M."/>
            <person name="Leys E.J."/>
        </authorList>
    </citation>
    <scope>NUCLEOTIDE SEQUENCE [LARGE SCALE GENOMIC DNA]</scope>
    <source>
        <strain evidence="1">Cell 2</strain>
    </source>
</reference>
<comment type="caution">
    <text evidence="1">The sequence shown here is derived from an EMBL/GenBank/DDBJ whole genome shotgun (WGS) entry which is preliminary data.</text>
</comment>
<dbReference type="InterPro" id="IPR008969">
    <property type="entry name" value="CarboxyPept-like_regulatory"/>
</dbReference>
<proteinExistence type="predicted"/>
<gene>
    <name evidence="1" type="ORF">N425_10190</name>
</gene>
<dbReference type="PROSITE" id="PS51257">
    <property type="entry name" value="PROKAR_LIPOPROTEIN"/>
    <property type="match status" value="1"/>
</dbReference>
<evidence type="ECO:0008006" key="3">
    <source>
        <dbReference type="Google" id="ProtNLM"/>
    </source>
</evidence>
<dbReference type="SUPFAM" id="SSF49464">
    <property type="entry name" value="Carboxypeptidase regulatory domain-like"/>
    <property type="match status" value="1"/>
</dbReference>